<organism evidence="1 2">
    <name type="scientific">Arthrobacter phage Wollypog</name>
    <dbReference type="NCBI Taxonomy" id="2790985"/>
    <lineage>
        <taxon>Viruses</taxon>
        <taxon>Duplodnaviria</taxon>
        <taxon>Heunggongvirae</taxon>
        <taxon>Uroviricota</taxon>
        <taxon>Caudoviricetes</taxon>
        <taxon>Wollypogvirus</taxon>
        <taxon>Wollypogvirus wollypog</taxon>
    </lineage>
</organism>
<proteinExistence type="predicted"/>
<dbReference type="RefSeq" id="YP_010648560.1">
    <property type="nucleotide sequence ID" value="NC_070760.1"/>
</dbReference>
<reference evidence="1 2" key="1">
    <citation type="submission" date="2020-10" db="EMBL/GenBank/DDBJ databases">
        <authorList>
            <person name="Abad L.A."/>
            <person name="Alter J."/>
            <person name="Becerra C.Y."/>
            <person name="Boehle J."/>
            <person name="Bustos B."/>
            <person name="Connatser B.I."/>
            <person name="Cutright B."/>
            <person name="Gavin J."/>
            <person name="Gomez A.P."/>
            <person name="Grabar K."/>
            <person name="Hur E.Y."/>
            <person name="Ioh M.T."/>
            <person name="Joya-Campos L."/>
            <person name="Lauhon H.N."/>
            <person name="Lee S."/>
            <person name="Maranan R.T."/>
            <person name="Park Y.G."/>
            <person name="Priest M."/>
            <person name="Samuels S.O."/>
            <person name="Sarameh Y.J."/>
            <person name="Schreiber J.M."/>
            <person name="Shepard L."/>
            <person name="Sheth K.J."/>
            <person name="Silva C.A."/>
            <person name="Smyers G.M."/>
            <person name="Tam S."/>
            <person name="Tamura C.M."/>
            <person name="Wucher D.E."/>
            <person name="Donachie S.P."/>
            <person name="Reed F.A."/>
            <person name="Palecanda S."/>
            <person name="Chong R.A."/>
            <person name="Porter M.L."/>
            <person name="Garlena R.A."/>
            <person name="Russell D.A."/>
            <person name="Jacobs-Sera D."/>
            <person name="Hatfull G.F."/>
        </authorList>
    </citation>
    <scope>NUCLEOTIDE SEQUENCE [LARGE SCALE GENOMIC DNA]</scope>
</reference>
<name>A0A7T3KCF8_9CAUD</name>
<evidence type="ECO:0000313" key="1">
    <source>
        <dbReference type="EMBL" id="QPX62619.1"/>
    </source>
</evidence>
<sequence>MTDHNPCCSAHGVDMDCERYRRTHFVEVRPCCSADARRLSAEQDEKLCPGCGAVMRLHSAIAGCPPQNIQKLERESGSRKVRYLLDPRYTCCDSPMKEGHDLQCEKYPMEAP</sequence>
<protein>
    <submittedName>
        <fullName evidence="1">Uncharacterized protein</fullName>
    </submittedName>
</protein>
<dbReference type="KEGG" id="vg:77923998"/>
<keyword evidence="2" id="KW-1185">Reference proteome</keyword>
<dbReference type="Proteomes" id="UP000595472">
    <property type="component" value="Segment"/>
</dbReference>
<accession>A0A7T3KCF8</accession>
<dbReference type="GeneID" id="77923998"/>
<gene>
    <name evidence="1" type="primary">69</name>
    <name evidence="1" type="ORF">SEA_WOLLYPOG_69</name>
</gene>
<dbReference type="EMBL" id="MW055913">
    <property type="protein sequence ID" value="QPX62619.1"/>
    <property type="molecule type" value="Genomic_DNA"/>
</dbReference>
<evidence type="ECO:0000313" key="2">
    <source>
        <dbReference type="Proteomes" id="UP000595472"/>
    </source>
</evidence>